<feature type="transmembrane region" description="Helical" evidence="1">
    <location>
        <begin position="45"/>
        <end position="64"/>
    </location>
</feature>
<dbReference type="EMBL" id="FMZM01000010">
    <property type="protein sequence ID" value="SDD74121.1"/>
    <property type="molecule type" value="Genomic_DNA"/>
</dbReference>
<sequence length="83" mass="9014">MAPHEPPAGQRDPNRPQGDPWNAFGYLVSGVLLYGLIGWGLDRWLGTSFLVAIGIIAGAALGTYQTYKRFQIPDDDPQDGGKQ</sequence>
<dbReference type="Pfam" id="PF09527">
    <property type="entry name" value="ATPase_gene1"/>
    <property type="match status" value="1"/>
</dbReference>
<evidence type="ECO:0000313" key="2">
    <source>
        <dbReference type="EMBL" id="SDD74121.1"/>
    </source>
</evidence>
<keyword evidence="3" id="KW-1185">Reference proteome</keyword>
<keyword evidence="1" id="KW-0472">Membrane</keyword>
<evidence type="ECO:0000256" key="1">
    <source>
        <dbReference type="SAM" id="Phobius"/>
    </source>
</evidence>
<keyword evidence="1" id="KW-1133">Transmembrane helix</keyword>
<accession>A0A1G6X7L0</accession>
<gene>
    <name evidence="2" type="ORF">SAMN05421872_110191</name>
</gene>
<proteinExistence type="predicted"/>
<keyword evidence="1" id="KW-0812">Transmembrane</keyword>
<organism evidence="2 3">
    <name type="scientific">Nocardioides lianchengensis</name>
    <dbReference type="NCBI Taxonomy" id="1045774"/>
    <lineage>
        <taxon>Bacteria</taxon>
        <taxon>Bacillati</taxon>
        <taxon>Actinomycetota</taxon>
        <taxon>Actinomycetes</taxon>
        <taxon>Propionibacteriales</taxon>
        <taxon>Nocardioidaceae</taxon>
        <taxon>Nocardioides</taxon>
    </lineage>
</organism>
<reference evidence="3" key="1">
    <citation type="submission" date="2016-10" db="EMBL/GenBank/DDBJ databases">
        <authorList>
            <person name="Varghese N."/>
            <person name="Submissions S."/>
        </authorList>
    </citation>
    <scope>NUCLEOTIDE SEQUENCE [LARGE SCALE GENOMIC DNA]</scope>
    <source>
        <strain evidence="3">CGMCC 4.6858</strain>
    </source>
</reference>
<protein>
    <submittedName>
        <fullName evidence="2">Putative F0F1-ATPase subunit Ca2+/Mg2+ transporter</fullName>
    </submittedName>
</protein>
<feature type="transmembrane region" description="Helical" evidence="1">
    <location>
        <begin position="21"/>
        <end position="39"/>
    </location>
</feature>
<dbReference type="STRING" id="1045774.SAMN05421872_110191"/>
<dbReference type="AlphaFoldDB" id="A0A1G6X7L0"/>
<dbReference type="InterPro" id="IPR032820">
    <property type="entry name" value="ATPase_put"/>
</dbReference>
<dbReference type="Proteomes" id="UP000199034">
    <property type="component" value="Unassembled WGS sequence"/>
</dbReference>
<name>A0A1G6X7L0_9ACTN</name>
<evidence type="ECO:0000313" key="3">
    <source>
        <dbReference type="Proteomes" id="UP000199034"/>
    </source>
</evidence>